<dbReference type="SUPFAM" id="SSF88713">
    <property type="entry name" value="Glycoside hydrolase/deacetylase"/>
    <property type="match status" value="1"/>
</dbReference>
<organism evidence="2 3">
    <name type="scientific">Actinomyces weissii</name>
    <dbReference type="NCBI Taxonomy" id="675090"/>
    <lineage>
        <taxon>Bacteria</taxon>
        <taxon>Bacillati</taxon>
        <taxon>Actinomycetota</taxon>
        <taxon>Actinomycetes</taxon>
        <taxon>Actinomycetales</taxon>
        <taxon>Actinomycetaceae</taxon>
        <taxon>Actinomyces</taxon>
    </lineage>
</organism>
<evidence type="ECO:0000259" key="1">
    <source>
        <dbReference type="PROSITE" id="PS51677"/>
    </source>
</evidence>
<dbReference type="GO" id="GO:0005975">
    <property type="term" value="P:carbohydrate metabolic process"/>
    <property type="evidence" value="ECO:0007669"/>
    <property type="project" value="InterPro"/>
</dbReference>
<dbReference type="KEGG" id="awe:JG540_09535"/>
<gene>
    <name evidence="2" type="ORF">JG540_09535</name>
</gene>
<keyword evidence="3" id="KW-1185">Reference proteome</keyword>
<dbReference type="GO" id="GO:0016810">
    <property type="term" value="F:hydrolase activity, acting on carbon-nitrogen (but not peptide) bonds"/>
    <property type="evidence" value="ECO:0007669"/>
    <property type="project" value="InterPro"/>
</dbReference>
<proteinExistence type="predicted"/>
<dbReference type="RefSeq" id="WP_200275623.1">
    <property type="nucleotide sequence ID" value="NZ_CP066802.1"/>
</dbReference>
<protein>
    <submittedName>
        <fullName evidence="2">Polysaccharide deacetylase family protein</fullName>
    </submittedName>
</protein>
<evidence type="ECO:0000313" key="3">
    <source>
        <dbReference type="Proteomes" id="UP000595895"/>
    </source>
</evidence>
<dbReference type="InterPro" id="IPR011330">
    <property type="entry name" value="Glyco_hydro/deAcase_b/a-brl"/>
</dbReference>
<dbReference type="InterPro" id="IPR002509">
    <property type="entry name" value="NODB_dom"/>
</dbReference>
<dbReference type="Gene3D" id="3.20.20.370">
    <property type="entry name" value="Glycoside hydrolase/deacetylase"/>
    <property type="match status" value="1"/>
</dbReference>
<feature type="domain" description="NodB homology" evidence="1">
    <location>
        <begin position="34"/>
        <end position="225"/>
    </location>
</feature>
<sequence>MSAVASAKRLLRQPVDAALGPALGSVVRVRGLERQVVLTFDDGPLPGVTETLAQVLGDHSMSATFFMLLTRARQVPSLVRDLAAAGHEVALHGLDHRRMTTLPRREAAEWLRRGREELAQIAGQPVRWFRPPHGAQTVGNRVTAGRLGLAPVLWSGTTWDWKDVSHEQRVAKALQGAVPGAILLAHDGAADKSDLASVLPVSGVDKPRLLEEIACGLEERGLGACSYGAALAAGGVPVRRLSFAR</sequence>
<dbReference type="CDD" id="cd10917">
    <property type="entry name" value="CE4_NodB_like_6s_7s"/>
    <property type="match status" value="1"/>
</dbReference>
<dbReference type="EMBL" id="CP066802">
    <property type="protein sequence ID" value="QQM67227.1"/>
    <property type="molecule type" value="Genomic_DNA"/>
</dbReference>
<dbReference type="PROSITE" id="PS51677">
    <property type="entry name" value="NODB"/>
    <property type="match status" value="1"/>
</dbReference>
<dbReference type="AlphaFoldDB" id="A0A7T7S250"/>
<evidence type="ECO:0000313" key="2">
    <source>
        <dbReference type="EMBL" id="QQM67227.1"/>
    </source>
</evidence>
<reference evidence="2 3" key="1">
    <citation type="submission" date="2020-12" db="EMBL/GenBank/DDBJ databases">
        <authorList>
            <person name="Zhou J."/>
        </authorList>
    </citation>
    <scope>NUCLEOTIDE SEQUENCE [LARGE SCALE GENOMIC DNA]</scope>
    <source>
        <strain evidence="2 3">CCUG 61299</strain>
    </source>
</reference>
<accession>A0A7T7S250</accession>
<name>A0A7T7S250_9ACTO</name>
<dbReference type="PANTHER" id="PTHR10587">
    <property type="entry name" value="GLYCOSYL TRANSFERASE-RELATED"/>
    <property type="match status" value="1"/>
</dbReference>
<dbReference type="Proteomes" id="UP000595895">
    <property type="component" value="Chromosome"/>
</dbReference>
<dbReference type="Pfam" id="PF01522">
    <property type="entry name" value="Polysacc_deac_1"/>
    <property type="match status" value="1"/>
</dbReference>
<dbReference type="InterPro" id="IPR050248">
    <property type="entry name" value="Polysacc_deacetylase_ArnD"/>
</dbReference>
<dbReference type="PANTHER" id="PTHR10587:SF137">
    <property type="entry name" value="4-DEOXY-4-FORMAMIDO-L-ARABINOSE-PHOSPHOUNDECAPRENOL DEFORMYLASE ARND-RELATED"/>
    <property type="match status" value="1"/>
</dbReference>